<name>A0ABX7GYM5_9GAMM</name>
<sequence length="109" mass="12166">MANEANSRGNLQPADHLFCLVFQHWDEEGDDARVFDASSGNTTSARDRHLANTEREIFNLFVDGGHSEAYASAMLDFMRRPCTQQGDWTLVKGGVPITAYMDELTQKGL</sequence>
<dbReference type="RefSeq" id="WP_188798961.1">
    <property type="nucleotide sequence ID" value="NZ_BMIZ01000001.1"/>
</dbReference>
<evidence type="ECO:0000313" key="2">
    <source>
        <dbReference type="Proteomes" id="UP000663181"/>
    </source>
</evidence>
<reference evidence="1 2" key="1">
    <citation type="submission" date="2020-10" db="EMBL/GenBank/DDBJ databases">
        <title>Phylogeny of dyella-like bacteria.</title>
        <authorList>
            <person name="Fu J."/>
        </authorList>
    </citation>
    <scope>NUCLEOTIDE SEQUENCE [LARGE SCALE GENOMIC DNA]</scope>
    <source>
        <strain evidence="1 2">DHOB09</strain>
    </source>
</reference>
<evidence type="ECO:0000313" key="1">
    <source>
        <dbReference type="EMBL" id="QRN55394.1"/>
    </source>
</evidence>
<protein>
    <submittedName>
        <fullName evidence="1">Uncharacterized protein</fullName>
    </submittedName>
</protein>
<accession>A0ABX7GYM5</accession>
<organism evidence="1 2">
    <name type="scientific">Dyella caseinilytica</name>
    <dbReference type="NCBI Taxonomy" id="1849581"/>
    <lineage>
        <taxon>Bacteria</taxon>
        <taxon>Pseudomonadati</taxon>
        <taxon>Pseudomonadota</taxon>
        <taxon>Gammaproteobacteria</taxon>
        <taxon>Lysobacterales</taxon>
        <taxon>Rhodanobacteraceae</taxon>
        <taxon>Dyella</taxon>
    </lineage>
</organism>
<proteinExistence type="predicted"/>
<dbReference type="EMBL" id="CP064030">
    <property type="protein sequence ID" value="QRN55394.1"/>
    <property type="molecule type" value="Genomic_DNA"/>
</dbReference>
<keyword evidence="2" id="KW-1185">Reference proteome</keyword>
<dbReference type="Proteomes" id="UP000663181">
    <property type="component" value="Chromosome"/>
</dbReference>
<gene>
    <name evidence="1" type="ORF">ISN74_08760</name>
</gene>